<evidence type="ECO:0000313" key="1">
    <source>
        <dbReference type="EMBL" id="GEM36744.1"/>
    </source>
</evidence>
<keyword evidence="2" id="KW-1185">Reference proteome</keyword>
<evidence type="ECO:0000313" key="2">
    <source>
        <dbReference type="Proteomes" id="UP000321424"/>
    </source>
</evidence>
<dbReference type="AlphaFoldDB" id="A0A511M7X0"/>
<accession>A0A511M7X0</accession>
<name>A0A511M7X0_9NOCA</name>
<organism evidence="1 2">
    <name type="scientific">Nocardia ninae NBRC 108245</name>
    <dbReference type="NCBI Taxonomy" id="1210091"/>
    <lineage>
        <taxon>Bacteria</taxon>
        <taxon>Bacillati</taxon>
        <taxon>Actinomycetota</taxon>
        <taxon>Actinomycetes</taxon>
        <taxon>Mycobacteriales</taxon>
        <taxon>Nocardiaceae</taxon>
        <taxon>Nocardia</taxon>
    </lineage>
</organism>
<sequence>MAETIIVDPAHVRAGGTELIAAKAAFETTMNTLSEAIGSHGPETWGKDSYGKEFADGEKGYRSSRNNLLSGGREMVQTVEEFGNGLIRAANSSESADVGNSTAF</sequence>
<comment type="caution">
    <text evidence="1">The sequence shown here is derived from an EMBL/GenBank/DDBJ whole genome shotgun (WGS) entry which is preliminary data.</text>
</comment>
<gene>
    <name evidence="1" type="ORF">NN4_12630</name>
</gene>
<dbReference type="EMBL" id="BJXA01000005">
    <property type="protein sequence ID" value="GEM36744.1"/>
    <property type="molecule type" value="Genomic_DNA"/>
</dbReference>
<protein>
    <recommendedName>
        <fullName evidence="3">ESAT-6-like protein</fullName>
    </recommendedName>
</protein>
<evidence type="ECO:0008006" key="3">
    <source>
        <dbReference type="Google" id="ProtNLM"/>
    </source>
</evidence>
<dbReference type="OrthoDB" id="4562648at2"/>
<proteinExistence type="predicted"/>
<reference evidence="1 2" key="1">
    <citation type="submission" date="2019-07" db="EMBL/GenBank/DDBJ databases">
        <title>Whole genome shotgun sequence of Nocardia ninae NBRC 108245.</title>
        <authorList>
            <person name="Hosoyama A."/>
            <person name="Uohara A."/>
            <person name="Ohji S."/>
            <person name="Ichikawa N."/>
        </authorList>
    </citation>
    <scope>NUCLEOTIDE SEQUENCE [LARGE SCALE GENOMIC DNA]</scope>
    <source>
        <strain evidence="1 2">NBRC 108245</strain>
    </source>
</reference>
<dbReference type="Proteomes" id="UP000321424">
    <property type="component" value="Unassembled WGS sequence"/>
</dbReference>
<dbReference type="RefSeq" id="WP_135235270.1">
    <property type="nucleotide sequence ID" value="NZ_BJXA01000005.1"/>
</dbReference>